<dbReference type="Gene3D" id="3.90.79.10">
    <property type="entry name" value="Nucleoside Triphosphate Pyrophosphohydrolase"/>
    <property type="match status" value="1"/>
</dbReference>
<dbReference type="Pfam" id="PF00293">
    <property type="entry name" value="NUDIX"/>
    <property type="match status" value="1"/>
</dbReference>
<evidence type="ECO:0000256" key="5">
    <source>
        <dbReference type="RuleBase" id="RU003476"/>
    </source>
</evidence>
<dbReference type="InterPro" id="IPR020084">
    <property type="entry name" value="NUDIX_hydrolase_CS"/>
</dbReference>
<dbReference type="PROSITE" id="PS00893">
    <property type="entry name" value="NUDIX_BOX"/>
    <property type="match status" value="1"/>
</dbReference>
<keyword evidence="4" id="KW-0460">Magnesium</keyword>
<comment type="similarity">
    <text evidence="2 5">Belongs to the Nudix hydrolase family.</text>
</comment>
<dbReference type="PRINTS" id="PR00502">
    <property type="entry name" value="NUDIXFAMILY"/>
</dbReference>
<accession>A0ABT9MWK5</accession>
<name>A0ABT9MWK5_9ACTN</name>
<dbReference type="EMBL" id="JAUSRA010000001">
    <property type="protein sequence ID" value="MDP9795817.1"/>
    <property type="molecule type" value="Genomic_DNA"/>
</dbReference>
<evidence type="ECO:0000256" key="1">
    <source>
        <dbReference type="ARBA" id="ARBA00001946"/>
    </source>
</evidence>
<comment type="cofactor">
    <cofactor evidence="1">
        <name>Mg(2+)</name>
        <dbReference type="ChEBI" id="CHEBI:18420"/>
    </cofactor>
</comment>
<keyword evidence="8" id="KW-1185">Reference proteome</keyword>
<organism evidence="7 8">
    <name type="scientific">Catenuloplanes nepalensis</name>
    <dbReference type="NCBI Taxonomy" id="587533"/>
    <lineage>
        <taxon>Bacteria</taxon>
        <taxon>Bacillati</taxon>
        <taxon>Actinomycetota</taxon>
        <taxon>Actinomycetes</taxon>
        <taxon>Micromonosporales</taxon>
        <taxon>Micromonosporaceae</taxon>
        <taxon>Catenuloplanes</taxon>
    </lineage>
</organism>
<comment type="caution">
    <text evidence="7">The sequence shown here is derived from an EMBL/GenBank/DDBJ whole genome shotgun (WGS) entry which is preliminary data.</text>
</comment>
<reference evidence="7 8" key="1">
    <citation type="submission" date="2023-07" db="EMBL/GenBank/DDBJ databases">
        <title>Sequencing the genomes of 1000 actinobacteria strains.</title>
        <authorList>
            <person name="Klenk H.-P."/>
        </authorList>
    </citation>
    <scope>NUCLEOTIDE SEQUENCE [LARGE SCALE GENOMIC DNA]</scope>
    <source>
        <strain evidence="7 8">DSM 44710</strain>
    </source>
</reference>
<dbReference type="PANTHER" id="PTHR43222:SF12">
    <property type="entry name" value="NUDIX HYDROLASE"/>
    <property type="match status" value="1"/>
</dbReference>
<proteinExistence type="inferred from homology"/>
<dbReference type="Proteomes" id="UP001240984">
    <property type="component" value="Unassembled WGS sequence"/>
</dbReference>
<dbReference type="InterPro" id="IPR000086">
    <property type="entry name" value="NUDIX_hydrolase_dom"/>
</dbReference>
<evidence type="ECO:0000256" key="4">
    <source>
        <dbReference type="ARBA" id="ARBA00022842"/>
    </source>
</evidence>
<evidence type="ECO:0000256" key="2">
    <source>
        <dbReference type="ARBA" id="ARBA00005582"/>
    </source>
</evidence>
<dbReference type="InterPro" id="IPR020476">
    <property type="entry name" value="Nudix_hydrolase"/>
</dbReference>
<dbReference type="PROSITE" id="PS51462">
    <property type="entry name" value="NUDIX"/>
    <property type="match status" value="1"/>
</dbReference>
<feature type="domain" description="Nudix hydrolase" evidence="6">
    <location>
        <begin position="33"/>
        <end position="164"/>
    </location>
</feature>
<sequence>MAVPHAHCSYCGAAFAPDQPWPRRCAGCGEITYRNPAPVAVAVQPVGGGLLVVRRGIPPAYGRPALPGGYVDVGESWQAAVVRELREETGVVADAATVTLFDVHSAPDGTVLIFGLLPPLSSAPTAFANPESLGHHVLGGPAELGFPLHTLVADRFFAGAPRVV</sequence>
<protein>
    <submittedName>
        <fullName evidence="7">8-oxo-dGTP pyrophosphatase MutT (NUDIX family)</fullName>
    </submittedName>
</protein>
<evidence type="ECO:0000256" key="3">
    <source>
        <dbReference type="ARBA" id="ARBA00022801"/>
    </source>
</evidence>
<evidence type="ECO:0000313" key="8">
    <source>
        <dbReference type="Proteomes" id="UP001240984"/>
    </source>
</evidence>
<dbReference type="RefSeq" id="WP_306831917.1">
    <property type="nucleotide sequence ID" value="NZ_JAUSRA010000001.1"/>
</dbReference>
<keyword evidence="3 5" id="KW-0378">Hydrolase</keyword>
<dbReference type="SUPFAM" id="SSF55811">
    <property type="entry name" value="Nudix"/>
    <property type="match status" value="1"/>
</dbReference>
<dbReference type="InterPro" id="IPR015797">
    <property type="entry name" value="NUDIX_hydrolase-like_dom_sf"/>
</dbReference>
<dbReference type="PANTHER" id="PTHR43222">
    <property type="entry name" value="NUDIX HYDROLASE 23"/>
    <property type="match status" value="1"/>
</dbReference>
<evidence type="ECO:0000313" key="7">
    <source>
        <dbReference type="EMBL" id="MDP9795817.1"/>
    </source>
</evidence>
<evidence type="ECO:0000259" key="6">
    <source>
        <dbReference type="PROSITE" id="PS51462"/>
    </source>
</evidence>
<gene>
    <name evidence="7" type="ORF">J2S43_004329</name>
</gene>